<protein>
    <submittedName>
        <fullName evidence="1">Uncharacterized protein</fullName>
    </submittedName>
</protein>
<evidence type="ECO:0000313" key="2">
    <source>
        <dbReference type="Proteomes" id="UP001732700"/>
    </source>
</evidence>
<reference evidence="1" key="1">
    <citation type="submission" date="2021-05" db="EMBL/GenBank/DDBJ databases">
        <authorList>
            <person name="Scholz U."/>
            <person name="Mascher M."/>
            <person name="Fiebig A."/>
        </authorList>
    </citation>
    <scope>NUCLEOTIDE SEQUENCE [LARGE SCALE GENOMIC DNA]</scope>
</reference>
<reference evidence="1" key="2">
    <citation type="submission" date="2025-09" db="UniProtKB">
        <authorList>
            <consortium name="EnsemblPlants"/>
        </authorList>
    </citation>
    <scope>IDENTIFICATION</scope>
</reference>
<organism evidence="1 2">
    <name type="scientific">Avena sativa</name>
    <name type="common">Oat</name>
    <dbReference type="NCBI Taxonomy" id="4498"/>
    <lineage>
        <taxon>Eukaryota</taxon>
        <taxon>Viridiplantae</taxon>
        <taxon>Streptophyta</taxon>
        <taxon>Embryophyta</taxon>
        <taxon>Tracheophyta</taxon>
        <taxon>Spermatophyta</taxon>
        <taxon>Magnoliopsida</taxon>
        <taxon>Liliopsida</taxon>
        <taxon>Poales</taxon>
        <taxon>Poaceae</taxon>
        <taxon>BOP clade</taxon>
        <taxon>Pooideae</taxon>
        <taxon>Poodae</taxon>
        <taxon>Poeae</taxon>
        <taxon>Poeae Chloroplast Group 1 (Aveneae type)</taxon>
        <taxon>Aveninae</taxon>
        <taxon>Avena</taxon>
    </lineage>
</organism>
<accession>A0ACD5YAE7</accession>
<dbReference type="Proteomes" id="UP001732700">
    <property type="component" value="Chromosome 5D"/>
</dbReference>
<dbReference type="EnsemblPlants" id="AVESA.00010b.r2.5DG0969130.1">
    <property type="protein sequence ID" value="AVESA.00010b.r2.5DG0969130.1.CDS"/>
    <property type="gene ID" value="AVESA.00010b.r2.5DG0969130"/>
</dbReference>
<proteinExistence type="predicted"/>
<evidence type="ECO:0000313" key="1">
    <source>
        <dbReference type="EnsemblPlants" id="AVESA.00010b.r2.5DG0969130.1.CDS"/>
    </source>
</evidence>
<sequence length="735" mass="82037">MLLTGRHTESKIIVTTHSDKVADLVSTSPPYKLSALSEDDCLKIFSQRAMTSHGDPLFREYGEEIVRRCEGTPLVANFLGSVVNAQRQRREIWQAAKDKEMWKIEEDYPEDKISPLFPSFKIIYYNMPHELRLCFVYCSIFPKGSAIYKKKLIQQWIALDMIESRYGTLPLDVTAEKYIDELKAIYFLQVVERREITAKISNASEEMLCMHNLAHDLARSVASEDILVILDAENERNNRYCDYRYAQVSASSLQSINSKAWPSKARSLIFKTSDTELEHVSEVLSVNKYLRVLDLSECSVNEIPAPIFQLKQLRYLDASTLSITTLPPQITSFNKLQTLDLSETELIELPSFLSNLKGLNYLNLKGCLKLQELNSLDLLHDLHYLNLSCCPEVRSFPESIENLTKLRFLNLSQCSKLLTLPDRLLQSFASLCSLVDLNLSGFEFQMLPGFFGNICSLQYLNLSKCSKLEELPHSFGQLAYLKALNLSSCPDLKILGSFECLTSLQILNLSNCHSLEYLPLCLRKLENLDVSGCQDCIIQSCSQSSLSNQLLEQAEQVRLSCGTSETIPEKSAAIGDLKGKKKLASHGDNEPEDITKPNENGDIVQGVPGQQSLLSSSYSYSFASSSSAPLAYVSSSDISKMENPMFNGETTVLTGNQSNEMCQEPQCVVEDVLITGESMCSSDTPVHLHEAASRGDSNGNHINEYNGPCQCNIPCGGGSGINHGVVVQQPNRCED</sequence>
<name>A0ACD5YAE7_AVESA</name>
<keyword evidence="2" id="KW-1185">Reference proteome</keyword>